<gene>
    <name evidence="7" type="ORF">CLV98_11566</name>
</gene>
<dbReference type="RefSeq" id="WP_109677444.1">
    <property type="nucleotide sequence ID" value="NZ_QGDT01000015.1"/>
</dbReference>
<dbReference type="GO" id="GO:0003677">
    <property type="term" value="F:DNA binding"/>
    <property type="evidence" value="ECO:0007669"/>
    <property type="project" value="InterPro"/>
</dbReference>
<dbReference type="Gene3D" id="1.10.10.10">
    <property type="entry name" value="Winged helix-like DNA-binding domain superfamily/Winged helix DNA-binding domain"/>
    <property type="match status" value="1"/>
</dbReference>
<evidence type="ECO:0000256" key="3">
    <source>
        <dbReference type="ARBA" id="ARBA00023082"/>
    </source>
</evidence>
<evidence type="ECO:0000259" key="5">
    <source>
        <dbReference type="Pfam" id="PF04542"/>
    </source>
</evidence>
<keyword evidence="2" id="KW-0805">Transcription regulation</keyword>
<feature type="domain" description="RNA polymerase sigma-70 region 2" evidence="5">
    <location>
        <begin position="26"/>
        <end position="84"/>
    </location>
</feature>
<dbReference type="GO" id="GO:0006352">
    <property type="term" value="P:DNA-templated transcription initiation"/>
    <property type="evidence" value="ECO:0007669"/>
    <property type="project" value="InterPro"/>
</dbReference>
<comment type="caution">
    <text evidence="7">The sequence shown here is derived from an EMBL/GenBank/DDBJ whole genome shotgun (WGS) entry which is preliminary data.</text>
</comment>
<name>A0A316ABE7_9BACT</name>
<comment type="similarity">
    <text evidence="1">Belongs to the sigma-70 factor family. ECF subfamily.</text>
</comment>
<dbReference type="SUPFAM" id="SSF88659">
    <property type="entry name" value="Sigma3 and sigma4 domains of RNA polymerase sigma factors"/>
    <property type="match status" value="1"/>
</dbReference>
<dbReference type="AlphaFoldDB" id="A0A316ABE7"/>
<dbReference type="Pfam" id="PF08281">
    <property type="entry name" value="Sigma70_r4_2"/>
    <property type="match status" value="1"/>
</dbReference>
<reference evidence="7 8" key="1">
    <citation type="submission" date="2018-03" db="EMBL/GenBank/DDBJ databases">
        <title>Genomic Encyclopedia of Archaeal and Bacterial Type Strains, Phase II (KMG-II): from individual species to whole genera.</title>
        <authorList>
            <person name="Goeker M."/>
        </authorList>
    </citation>
    <scope>NUCLEOTIDE SEQUENCE [LARGE SCALE GENOMIC DNA]</scope>
    <source>
        <strain evidence="7 8">DSM 100346</strain>
    </source>
</reference>
<dbReference type="InterPro" id="IPR013325">
    <property type="entry name" value="RNA_pol_sigma_r2"/>
</dbReference>
<dbReference type="InterPro" id="IPR014284">
    <property type="entry name" value="RNA_pol_sigma-70_dom"/>
</dbReference>
<evidence type="ECO:0000259" key="6">
    <source>
        <dbReference type="Pfam" id="PF08281"/>
    </source>
</evidence>
<feature type="domain" description="RNA polymerase sigma factor 70 region 4 type 2" evidence="6">
    <location>
        <begin position="132"/>
        <end position="178"/>
    </location>
</feature>
<dbReference type="GO" id="GO:0016987">
    <property type="term" value="F:sigma factor activity"/>
    <property type="evidence" value="ECO:0007669"/>
    <property type="project" value="UniProtKB-KW"/>
</dbReference>
<dbReference type="InterPro" id="IPR013324">
    <property type="entry name" value="RNA_pol_sigma_r3/r4-like"/>
</dbReference>
<keyword evidence="4" id="KW-0804">Transcription</keyword>
<sequence>MNNFIFSDEVLWCRLIEGEEASFTKLFERFYPNLLRYGKSFLSDTDKIHDCIQDVFVDIWYYRASLCRTVSVKAYLLSCLRKRIGRSKKVDLFFRQTTSLEEVTFSIDFTVEDHLIANEEVAYKVNCLNKHINALSPRQKEALYLRYHQELKTEQIAEILNINYQSANNLLHRALIQLRRDLKDNPSLFMLLVVGCN</sequence>
<evidence type="ECO:0000313" key="8">
    <source>
        <dbReference type="Proteomes" id="UP000245880"/>
    </source>
</evidence>
<keyword evidence="3" id="KW-0731">Sigma factor</keyword>
<dbReference type="PANTHER" id="PTHR43133:SF46">
    <property type="entry name" value="RNA POLYMERASE SIGMA-70 FACTOR ECF SUBFAMILY"/>
    <property type="match status" value="1"/>
</dbReference>
<evidence type="ECO:0000256" key="4">
    <source>
        <dbReference type="ARBA" id="ARBA00023163"/>
    </source>
</evidence>
<dbReference type="NCBIfam" id="TIGR02937">
    <property type="entry name" value="sigma70-ECF"/>
    <property type="match status" value="1"/>
</dbReference>
<protein>
    <submittedName>
        <fullName evidence="7">RNA polymerase sigma factor (Sigma-70 family)</fullName>
    </submittedName>
</protein>
<evidence type="ECO:0000256" key="2">
    <source>
        <dbReference type="ARBA" id="ARBA00023015"/>
    </source>
</evidence>
<dbReference type="InterPro" id="IPR036388">
    <property type="entry name" value="WH-like_DNA-bd_sf"/>
</dbReference>
<dbReference type="SUPFAM" id="SSF88946">
    <property type="entry name" value="Sigma2 domain of RNA polymerase sigma factors"/>
    <property type="match status" value="1"/>
</dbReference>
<dbReference type="InterPro" id="IPR013249">
    <property type="entry name" value="RNA_pol_sigma70_r4_t2"/>
</dbReference>
<proteinExistence type="inferred from homology"/>
<evidence type="ECO:0000256" key="1">
    <source>
        <dbReference type="ARBA" id="ARBA00010641"/>
    </source>
</evidence>
<evidence type="ECO:0000313" key="7">
    <source>
        <dbReference type="EMBL" id="PWJ55045.1"/>
    </source>
</evidence>
<dbReference type="InterPro" id="IPR007627">
    <property type="entry name" value="RNA_pol_sigma70_r2"/>
</dbReference>
<dbReference type="PANTHER" id="PTHR43133">
    <property type="entry name" value="RNA POLYMERASE ECF-TYPE SIGMA FACTO"/>
    <property type="match status" value="1"/>
</dbReference>
<keyword evidence="8" id="KW-1185">Reference proteome</keyword>
<dbReference type="Proteomes" id="UP000245880">
    <property type="component" value="Unassembled WGS sequence"/>
</dbReference>
<accession>A0A316ABE7</accession>
<dbReference type="OrthoDB" id="9150024at2"/>
<dbReference type="CDD" id="cd06171">
    <property type="entry name" value="Sigma70_r4"/>
    <property type="match status" value="1"/>
</dbReference>
<dbReference type="Pfam" id="PF04542">
    <property type="entry name" value="Sigma70_r2"/>
    <property type="match status" value="1"/>
</dbReference>
<organism evidence="7 8">
    <name type="scientific">Dyadobacter jejuensis</name>
    <dbReference type="NCBI Taxonomy" id="1082580"/>
    <lineage>
        <taxon>Bacteria</taxon>
        <taxon>Pseudomonadati</taxon>
        <taxon>Bacteroidota</taxon>
        <taxon>Cytophagia</taxon>
        <taxon>Cytophagales</taxon>
        <taxon>Spirosomataceae</taxon>
        <taxon>Dyadobacter</taxon>
    </lineage>
</organism>
<dbReference type="EMBL" id="QGDT01000015">
    <property type="protein sequence ID" value="PWJ55045.1"/>
    <property type="molecule type" value="Genomic_DNA"/>
</dbReference>
<dbReference type="InterPro" id="IPR039425">
    <property type="entry name" value="RNA_pol_sigma-70-like"/>
</dbReference>
<dbReference type="Gene3D" id="1.10.1740.10">
    <property type="match status" value="1"/>
</dbReference>